<keyword evidence="1" id="KW-0561">Oxygen transport</keyword>
<evidence type="ECO:0000256" key="1">
    <source>
        <dbReference type="RuleBase" id="RU000356"/>
    </source>
</evidence>
<proteinExistence type="inferred from homology"/>
<dbReference type="GO" id="GO:0020037">
    <property type="term" value="F:heme binding"/>
    <property type="evidence" value="ECO:0007669"/>
    <property type="project" value="InterPro"/>
</dbReference>
<feature type="region of interest" description="Disordered" evidence="2">
    <location>
        <begin position="149"/>
        <end position="171"/>
    </location>
</feature>
<sequence>MSTAHLLISSNTSFAAFFLSVCQRVFEKRPDYQNYVYQMGKEKAYQMTQKLKDLVENIVSRIDDVDHIVAVSRAYGEDHVELKTMGFKPDFWVALADAMTVEGVILDMANHQPADTVGAWSQLVSLIFSSVRDGYYSALRVHRMNSRKNLARQTTSDSTNNDISCPQPTSRNNSLNGRCTEFSLYRKIFESIIETCSERRNVLQNLIGFISEDKEQCGTEKIPLTLIVAKKMIYRNCPQHREHYQRICFIHDLCYGAVLKKTHTKEQCDQSFCDMLSYMTKSTDNNPKCAEVGDNFCAIVQSYNYFSDGDSQIGNTTISSQTTERNPYI</sequence>
<dbReference type="CDD" id="cd01040">
    <property type="entry name" value="Mb-like"/>
    <property type="match status" value="1"/>
</dbReference>
<dbReference type="PROSITE" id="PS01033">
    <property type="entry name" value="GLOBIN"/>
    <property type="match status" value="1"/>
</dbReference>
<dbReference type="InterPro" id="IPR012292">
    <property type="entry name" value="Globin/Proto"/>
</dbReference>
<dbReference type="SUPFAM" id="SSF46458">
    <property type="entry name" value="Globin-like"/>
    <property type="match status" value="1"/>
</dbReference>
<dbReference type="AlphaFoldDB" id="A0AAF3F7Z4"/>
<feature type="domain" description="Globin" evidence="3">
    <location>
        <begin position="1"/>
        <end position="136"/>
    </location>
</feature>
<dbReference type="InterPro" id="IPR053322">
    <property type="entry name" value="PLA2-like"/>
</dbReference>
<dbReference type="InterPro" id="IPR000971">
    <property type="entry name" value="Globin"/>
</dbReference>
<dbReference type="PANTHER" id="PTHR34228">
    <property type="entry name" value="PROTEIN CBG09474-RELATED"/>
    <property type="match status" value="1"/>
</dbReference>
<evidence type="ECO:0000259" key="3">
    <source>
        <dbReference type="PROSITE" id="PS01033"/>
    </source>
</evidence>
<dbReference type="GO" id="GO:0019825">
    <property type="term" value="F:oxygen binding"/>
    <property type="evidence" value="ECO:0007669"/>
    <property type="project" value="InterPro"/>
</dbReference>
<evidence type="ECO:0000256" key="2">
    <source>
        <dbReference type="SAM" id="MobiDB-lite"/>
    </source>
</evidence>
<dbReference type="InterPro" id="IPR044399">
    <property type="entry name" value="Mb-like_M"/>
</dbReference>
<protein>
    <recommendedName>
        <fullName evidence="3">Globin domain-containing protein</fullName>
    </recommendedName>
</protein>
<dbReference type="GO" id="GO:0005344">
    <property type="term" value="F:oxygen carrier activity"/>
    <property type="evidence" value="ECO:0007669"/>
    <property type="project" value="UniProtKB-KW"/>
</dbReference>
<keyword evidence="1" id="KW-0408">Iron</keyword>
<evidence type="ECO:0000313" key="5">
    <source>
        <dbReference type="WBParaSite" id="MBELARI_LOCUS2958"/>
    </source>
</evidence>
<keyword evidence="1" id="KW-0349">Heme</keyword>
<dbReference type="Proteomes" id="UP000887575">
    <property type="component" value="Unassembled WGS sequence"/>
</dbReference>
<accession>A0AAF3F7Z4</accession>
<dbReference type="InterPro" id="IPR009050">
    <property type="entry name" value="Globin-like_sf"/>
</dbReference>
<keyword evidence="4" id="KW-1185">Reference proteome</keyword>
<dbReference type="Gene3D" id="1.10.490.10">
    <property type="entry name" value="Globins"/>
    <property type="match status" value="1"/>
</dbReference>
<comment type="similarity">
    <text evidence="1">Belongs to the globin family.</text>
</comment>
<keyword evidence="1" id="KW-0813">Transport</keyword>
<organism evidence="4 5">
    <name type="scientific">Mesorhabditis belari</name>
    <dbReference type="NCBI Taxonomy" id="2138241"/>
    <lineage>
        <taxon>Eukaryota</taxon>
        <taxon>Metazoa</taxon>
        <taxon>Ecdysozoa</taxon>
        <taxon>Nematoda</taxon>
        <taxon>Chromadorea</taxon>
        <taxon>Rhabditida</taxon>
        <taxon>Rhabditina</taxon>
        <taxon>Rhabditomorpha</taxon>
        <taxon>Rhabditoidea</taxon>
        <taxon>Rhabditidae</taxon>
        <taxon>Mesorhabditinae</taxon>
        <taxon>Mesorhabditis</taxon>
    </lineage>
</organism>
<name>A0AAF3F7Z4_9BILA</name>
<dbReference type="WBParaSite" id="MBELARI_LOCUS2958">
    <property type="protein sequence ID" value="MBELARI_LOCUS2958"/>
    <property type="gene ID" value="MBELARI_LOCUS2958"/>
</dbReference>
<dbReference type="Pfam" id="PF00042">
    <property type="entry name" value="Globin"/>
    <property type="match status" value="1"/>
</dbReference>
<keyword evidence="1" id="KW-0479">Metal-binding</keyword>
<feature type="compositionally biased region" description="Polar residues" evidence="2">
    <location>
        <begin position="151"/>
        <end position="171"/>
    </location>
</feature>
<reference evidence="5" key="1">
    <citation type="submission" date="2024-02" db="UniProtKB">
        <authorList>
            <consortium name="WormBaseParasite"/>
        </authorList>
    </citation>
    <scope>IDENTIFICATION</scope>
</reference>
<evidence type="ECO:0000313" key="4">
    <source>
        <dbReference type="Proteomes" id="UP000887575"/>
    </source>
</evidence>